<organism evidence="2 3">
    <name type="scientific">Pseudomonas helleri</name>
    <dbReference type="NCBI Taxonomy" id="1608996"/>
    <lineage>
        <taxon>Bacteria</taxon>
        <taxon>Pseudomonadati</taxon>
        <taxon>Pseudomonadota</taxon>
        <taxon>Gammaproteobacteria</taxon>
        <taxon>Pseudomonadales</taxon>
        <taxon>Pseudomonadaceae</taxon>
        <taxon>Pseudomonas</taxon>
    </lineage>
</organism>
<evidence type="ECO:0000313" key="3">
    <source>
        <dbReference type="Proteomes" id="UP000466863"/>
    </source>
</evidence>
<feature type="region of interest" description="Disordered" evidence="1">
    <location>
        <begin position="41"/>
        <end position="76"/>
    </location>
</feature>
<accession>A0A6I1WJM0</accession>
<dbReference type="Proteomes" id="UP000466863">
    <property type="component" value="Unassembled WGS sequence"/>
</dbReference>
<gene>
    <name evidence="2" type="ORF">GHO28_11255</name>
</gene>
<evidence type="ECO:0000256" key="1">
    <source>
        <dbReference type="SAM" id="MobiDB-lite"/>
    </source>
</evidence>
<dbReference type="AlphaFoldDB" id="A0A6I1WJM0"/>
<proteinExistence type="predicted"/>
<dbReference type="InterPro" id="IPR024400">
    <property type="entry name" value="DUF2635"/>
</dbReference>
<name>A0A6I1WJM0_9PSED</name>
<dbReference type="RefSeq" id="WP_153356138.1">
    <property type="nucleotide sequence ID" value="NZ_JBQQKR010000068.1"/>
</dbReference>
<comment type="caution">
    <text evidence="2">The sequence shown here is derived from an EMBL/GenBank/DDBJ whole genome shotgun (WGS) entry which is preliminary data.</text>
</comment>
<dbReference type="EMBL" id="WIVV01000043">
    <property type="protein sequence ID" value="MQU43074.1"/>
    <property type="molecule type" value="Genomic_DNA"/>
</dbReference>
<protein>
    <submittedName>
        <fullName evidence="2">DUF2635 domain-containing protein</fullName>
    </submittedName>
</protein>
<reference evidence="2 3" key="1">
    <citation type="submission" date="2019-10" db="EMBL/GenBank/DDBJ databases">
        <title>Evaluation of single-gene subtyping targets for Pseudomonas.</title>
        <authorList>
            <person name="Reichler S.J."/>
            <person name="Orsi R.H."/>
            <person name="Wiedmann M."/>
            <person name="Martin N.H."/>
            <person name="Murphy S.I."/>
        </authorList>
    </citation>
    <scope>NUCLEOTIDE SEQUENCE [LARGE SCALE GENOMIC DNA]</scope>
    <source>
        <strain evidence="2 3">FSL R10-1876</strain>
    </source>
</reference>
<evidence type="ECO:0000313" key="2">
    <source>
        <dbReference type="EMBL" id="MQU43074.1"/>
    </source>
</evidence>
<sequence>MRIYPSAGLLVRDPVKRDFLPDTGREVPDGDLYWLRRLGCNDVTSTPPKTKPVPDAVAPSSKPEKQPKAPAGSDAQ</sequence>
<dbReference type="Pfam" id="PF10948">
    <property type="entry name" value="DUF2635"/>
    <property type="match status" value="1"/>
</dbReference>